<comment type="caution">
    <text evidence="1">The sequence shown here is derived from an EMBL/GenBank/DDBJ whole genome shotgun (WGS) entry which is preliminary data.</text>
</comment>
<dbReference type="RefSeq" id="WP_104537011.1">
    <property type="nucleotide sequence ID" value="NZ_MDCE01000064.1"/>
</dbReference>
<sequence>MVSIQMGGEDKTAQISDWAIYWSDKYEAPQLTCYFPSKKSYTRPLSDCRVSPTRELGKA</sequence>
<gene>
    <name evidence="1" type="ORF">XbrCFBP1976_20905</name>
</gene>
<evidence type="ECO:0000313" key="2">
    <source>
        <dbReference type="Proteomes" id="UP000239710"/>
    </source>
</evidence>
<organism evidence="1 2">
    <name type="scientific">Xanthomonas bromi</name>
    <dbReference type="NCBI Taxonomy" id="56449"/>
    <lineage>
        <taxon>Bacteria</taxon>
        <taxon>Pseudomonadati</taxon>
        <taxon>Pseudomonadota</taxon>
        <taxon>Gammaproteobacteria</taxon>
        <taxon>Lysobacterales</taxon>
        <taxon>Lysobacteraceae</taxon>
        <taxon>Xanthomonas</taxon>
    </lineage>
</organism>
<protein>
    <submittedName>
        <fullName evidence="1">Uncharacterized protein</fullName>
    </submittedName>
</protein>
<dbReference type="EMBL" id="MDCE01000064">
    <property type="protein sequence ID" value="PPV04706.1"/>
    <property type="molecule type" value="Genomic_DNA"/>
</dbReference>
<proteinExistence type="predicted"/>
<dbReference type="Proteomes" id="UP000239710">
    <property type="component" value="Unassembled WGS sequence"/>
</dbReference>
<keyword evidence="2" id="KW-1185">Reference proteome</keyword>
<evidence type="ECO:0000313" key="1">
    <source>
        <dbReference type="EMBL" id="PPV04706.1"/>
    </source>
</evidence>
<reference evidence="1 2" key="1">
    <citation type="submission" date="2016-08" db="EMBL/GenBank/DDBJ databases">
        <title>Evolution of the type three secretion system and type three effector repertoires in Xanthomonas.</title>
        <authorList>
            <person name="Merda D."/>
            <person name="Briand M."/>
            <person name="Bosis E."/>
            <person name="Rousseau C."/>
            <person name="Portier P."/>
            <person name="Jacques M.-A."/>
            <person name="Fischer-Le Saux M."/>
        </authorList>
    </citation>
    <scope>NUCLEOTIDE SEQUENCE [LARGE SCALE GENOMIC DNA]</scope>
    <source>
        <strain evidence="1 2">CFBP1976</strain>
    </source>
</reference>
<accession>A0ABX5BKH0</accession>
<name>A0ABX5BKH0_9XANT</name>